<evidence type="ECO:0000256" key="12">
    <source>
        <dbReference type="ARBA" id="ARBA00049763"/>
    </source>
</evidence>
<comment type="similarity">
    <text evidence="2">Belongs to the peptidase U48 family.</text>
</comment>
<evidence type="ECO:0000256" key="8">
    <source>
        <dbReference type="ARBA" id="ARBA00023136"/>
    </source>
</evidence>
<feature type="signal peptide" evidence="14">
    <location>
        <begin position="1"/>
        <end position="17"/>
    </location>
</feature>
<dbReference type="GO" id="GO:0004222">
    <property type="term" value="F:metalloendopeptidase activity"/>
    <property type="evidence" value="ECO:0007669"/>
    <property type="project" value="InterPro"/>
</dbReference>
<feature type="transmembrane region" description="Helical" evidence="13">
    <location>
        <begin position="235"/>
        <end position="259"/>
    </location>
</feature>
<dbReference type="PANTHER" id="PTHR13046">
    <property type="entry name" value="PROTEASE U48 CAAX PRENYL PROTEASE RCE1"/>
    <property type="match status" value="1"/>
</dbReference>
<dbReference type="GO" id="GO:0071586">
    <property type="term" value="P:CAAX-box protein processing"/>
    <property type="evidence" value="ECO:0007669"/>
    <property type="project" value="InterPro"/>
</dbReference>
<dbReference type="InterPro" id="IPR039731">
    <property type="entry name" value="Rce1"/>
</dbReference>
<keyword evidence="7 13" id="KW-1133">Transmembrane helix</keyword>
<accession>A0A674GSL2</accession>
<evidence type="ECO:0000256" key="13">
    <source>
        <dbReference type="SAM" id="Phobius"/>
    </source>
</evidence>
<evidence type="ECO:0000256" key="14">
    <source>
        <dbReference type="SAM" id="SignalP"/>
    </source>
</evidence>
<keyword evidence="3" id="KW-0645">Protease</keyword>
<dbReference type="EC" id="3.4.26.1" evidence="11"/>
<evidence type="ECO:0000256" key="2">
    <source>
        <dbReference type="ARBA" id="ARBA00006897"/>
    </source>
</evidence>
<dbReference type="Proteomes" id="UP000007754">
    <property type="component" value="Unplaced"/>
</dbReference>
<dbReference type="Pfam" id="PF02517">
    <property type="entry name" value="Rce1-like"/>
    <property type="match status" value="1"/>
</dbReference>
<keyword evidence="5" id="KW-0378">Hydrolase</keyword>
<evidence type="ECO:0000256" key="6">
    <source>
        <dbReference type="ARBA" id="ARBA00022824"/>
    </source>
</evidence>
<keyword evidence="8 13" id="KW-0472">Membrane</keyword>
<name>A0A674GSL2_TAEGU</name>
<keyword evidence="6" id="KW-0256">Endoplasmic reticulum</keyword>
<comment type="catalytic activity">
    <reaction evidence="10">
        <text>Hydrolyzes the peptide bond -P2-(S-farnesyl or geranylgeranyl)C-P1'-P2'-P3'-COOH where P1' and P2' are amino acids with aliphatic sidechains and P3' is any C-terminal residue.</text>
        <dbReference type="EC" id="3.4.26.1"/>
    </reaction>
</comment>
<dbReference type="PANTHER" id="PTHR13046:SF0">
    <property type="entry name" value="CAAX PRENYL PROTEASE 2"/>
    <property type="match status" value="1"/>
</dbReference>
<evidence type="ECO:0000313" key="16">
    <source>
        <dbReference type="Ensembl" id="ENSTGUP00000025949.1"/>
    </source>
</evidence>
<proteinExistence type="inferred from homology"/>
<dbReference type="GO" id="GO:0005789">
    <property type="term" value="C:endoplasmic reticulum membrane"/>
    <property type="evidence" value="ECO:0007669"/>
    <property type="project" value="UniProtKB-SubCell"/>
</dbReference>
<evidence type="ECO:0000256" key="10">
    <source>
        <dbReference type="ARBA" id="ARBA00047280"/>
    </source>
</evidence>
<dbReference type="InterPro" id="IPR003675">
    <property type="entry name" value="Rce1/LyrA-like_dom"/>
</dbReference>
<feature type="transmembrane region" description="Helical" evidence="13">
    <location>
        <begin position="203"/>
        <end position="223"/>
    </location>
</feature>
<comment type="subcellular location">
    <subcellularLocation>
        <location evidence="1">Endoplasmic reticulum membrane</location>
        <topology evidence="1">Multi-pass membrane protein</topology>
    </subcellularLocation>
</comment>
<dbReference type="InParanoid" id="A0A674GSL2"/>
<evidence type="ECO:0000256" key="1">
    <source>
        <dbReference type="ARBA" id="ARBA00004477"/>
    </source>
</evidence>
<evidence type="ECO:0000256" key="9">
    <source>
        <dbReference type="ARBA" id="ARBA00032607"/>
    </source>
</evidence>
<evidence type="ECO:0000256" key="3">
    <source>
        <dbReference type="ARBA" id="ARBA00022670"/>
    </source>
</evidence>
<dbReference type="GeneTree" id="ENSGT00390000004124"/>
<keyword evidence="17" id="KW-1185">Reference proteome</keyword>
<evidence type="ECO:0000259" key="15">
    <source>
        <dbReference type="Pfam" id="PF02517"/>
    </source>
</evidence>
<keyword evidence="4 13" id="KW-0812">Transmembrane</keyword>
<reference evidence="16" key="1">
    <citation type="submission" date="2025-08" db="UniProtKB">
        <authorList>
            <consortium name="Ensembl"/>
        </authorList>
    </citation>
    <scope>IDENTIFICATION</scope>
</reference>
<evidence type="ECO:0000313" key="17">
    <source>
        <dbReference type="Proteomes" id="UP000007754"/>
    </source>
</evidence>
<dbReference type="AlphaFoldDB" id="A0A674GSL2"/>
<organism evidence="16 17">
    <name type="scientific">Taeniopygia guttata</name>
    <name type="common">Zebra finch</name>
    <name type="synonym">Poephila guttata</name>
    <dbReference type="NCBI Taxonomy" id="59729"/>
    <lineage>
        <taxon>Eukaryota</taxon>
        <taxon>Metazoa</taxon>
        <taxon>Chordata</taxon>
        <taxon>Craniata</taxon>
        <taxon>Vertebrata</taxon>
        <taxon>Euteleostomi</taxon>
        <taxon>Archelosauria</taxon>
        <taxon>Archosauria</taxon>
        <taxon>Dinosauria</taxon>
        <taxon>Saurischia</taxon>
        <taxon>Theropoda</taxon>
        <taxon>Coelurosauria</taxon>
        <taxon>Aves</taxon>
        <taxon>Neognathae</taxon>
        <taxon>Neoaves</taxon>
        <taxon>Telluraves</taxon>
        <taxon>Australaves</taxon>
        <taxon>Passeriformes</taxon>
        <taxon>Passeroidea</taxon>
        <taxon>Estrildidae</taxon>
        <taxon>Estrildinae</taxon>
        <taxon>Taeniopygia</taxon>
    </lineage>
</organism>
<reference evidence="16" key="2">
    <citation type="submission" date="2025-09" db="UniProtKB">
        <authorList>
            <consortium name="Ensembl"/>
        </authorList>
    </citation>
    <scope>IDENTIFICATION</scope>
</reference>
<dbReference type="Ensembl" id="ENSTGUT00000038285.1">
    <property type="protein sequence ID" value="ENSTGUP00000025949.1"/>
    <property type="gene ID" value="ENSTGUG00000023449.1"/>
</dbReference>
<feature type="chain" id="PRO_5025648039" description="CAAX prenyl protease 2" evidence="14">
    <location>
        <begin position="18"/>
        <end position="362"/>
    </location>
</feature>
<protein>
    <recommendedName>
        <fullName evidence="12">CAAX prenyl protease 2</fullName>
        <ecNumber evidence="11">3.4.26.1</ecNumber>
    </recommendedName>
    <alternativeName>
        <fullName evidence="9">Farnesylated proteins-converting enzyme 2</fullName>
    </alternativeName>
</protein>
<evidence type="ECO:0000256" key="7">
    <source>
        <dbReference type="ARBA" id="ARBA00022989"/>
    </source>
</evidence>
<feature type="domain" description="CAAX prenyl protease 2/Lysostaphin resistance protein A-like" evidence="15">
    <location>
        <begin position="174"/>
        <end position="265"/>
    </location>
</feature>
<evidence type="ECO:0000256" key="11">
    <source>
        <dbReference type="ARBA" id="ARBA00049729"/>
    </source>
</evidence>
<sequence length="362" mass="39332">MGKFGVVLVFYWVWGTCENLGFVDEFYGILGISSVGFWDQSYGILGISSVGFGDQFCGILGISSVGFWDQFCGILGISSLGFWDQFYGILGISSVGFGDQFCGILGSPRPTGVGAVPGGCAVGTEPRLGFLGFGDFLGVFLGLSCLGFRGSTLWGFWGPPDPRVWALCLGDVRWLRNQVVAPLTEELVFRACMLPMLVPCTGPGPAVLACPLFFGVAHFHHVIEQLRFRHGSVGSIFMAAAFQFSYTAVFGAYTAFLFLRTGVFGVNIWGPQSPFPYPQVRLGWVFGVPNPPFPVPRYIWDGFLGSPIPFSLSPGVFWGSPIPVLLSPRVWGGFLGSPIPFPFPQLTWRCRDRSPPPVTPWG</sequence>
<evidence type="ECO:0000256" key="4">
    <source>
        <dbReference type="ARBA" id="ARBA00022692"/>
    </source>
</evidence>
<keyword evidence="14" id="KW-0732">Signal</keyword>
<evidence type="ECO:0000256" key="5">
    <source>
        <dbReference type="ARBA" id="ARBA00022801"/>
    </source>
</evidence>